<reference evidence="5 6" key="1">
    <citation type="submission" date="2017-12" db="EMBL/GenBank/DDBJ databases">
        <authorList>
            <person name="Hurst M.R.H."/>
        </authorList>
    </citation>
    <scope>NUCLEOTIDE SEQUENCE [LARGE SCALE GENOMIC DNA]</scope>
    <source>
        <strain evidence="5 6">BM15</strain>
    </source>
</reference>
<dbReference type="SUPFAM" id="SSF46689">
    <property type="entry name" value="Homeodomain-like"/>
    <property type="match status" value="1"/>
</dbReference>
<keyword evidence="6" id="KW-1185">Reference proteome</keyword>
<feature type="domain" description="HTH araC/xylS-type" evidence="4">
    <location>
        <begin position="201"/>
        <end position="299"/>
    </location>
</feature>
<evidence type="ECO:0000256" key="2">
    <source>
        <dbReference type="ARBA" id="ARBA00023125"/>
    </source>
</evidence>
<sequence>MFIPRLIKCTLAGINCTIMPHRHTGSDASPTRAPPNRSTMVPIQVRSPLAEAVFGIRPELACLVALDAGRGRMLRNGDEIRFEAPRLIWLAPGQAGELRLRPGSRGEILLLAQAPLSLALPTSAFGQELARLLRTDLSVPAGAGQVQVSPRMADLRQELANDAPGAQMMAPHLLALLLIQLWRGVTEGRAHPDRATGGLVQGFTRLAGLHLHDHWQIGDYAQTLGVTRDRLGAAVRRATGKAPQIWLHEALHREAVELLTHSGLPVSQVGFRLGFADPAYFNRFFSRMQGEPPSRFRRRVARRAEPAPSYAAWP</sequence>
<name>A0A2K9EB59_9RHOB</name>
<dbReference type="AlphaFoldDB" id="A0A2K9EB59"/>
<evidence type="ECO:0000256" key="3">
    <source>
        <dbReference type="ARBA" id="ARBA00023163"/>
    </source>
</evidence>
<dbReference type="Proteomes" id="UP000233742">
    <property type="component" value="Chromosome"/>
</dbReference>
<dbReference type="Gene3D" id="1.10.10.60">
    <property type="entry name" value="Homeodomain-like"/>
    <property type="match status" value="1"/>
</dbReference>
<evidence type="ECO:0000256" key="1">
    <source>
        <dbReference type="ARBA" id="ARBA00023015"/>
    </source>
</evidence>
<keyword evidence="2" id="KW-0238">DNA-binding</keyword>
<dbReference type="PROSITE" id="PS01124">
    <property type="entry name" value="HTH_ARAC_FAMILY_2"/>
    <property type="match status" value="1"/>
</dbReference>
<keyword evidence="1" id="KW-0805">Transcription regulation</keyword>
<dbReference type="InterPro" id="IPR009057">
    <property type="entry name" value="Homeodomain-like_sf"/>
</dbReference>
<evidence type="ECO:0000313" key="6">
    <source>
        <dbReference type="Proteomes" id="UP000233742"/>
    </source>
</evidence>
<dbReference type="PANTHER" id="PTHR43280">
    <property type="entry name" value="ARAC-FAMILY TRANSCRIPTIONAL REGULATOR"/>
    <property type="match status" value="1"/>
</dbReference>
<organism evidence="5 6">
    <name type="scientific">Paracoccus tegillarcae</name>
    <dbReference type="NCBI Taxonomy" id="1529068"/>
    <lineage>
        <taxon>Bacteria</taxon>
        <taxon>Pseudomonadati</taxon>
        <taxon>Pseudomonadota</taxon>
        <taxon>Alphaproteobacteria</taxon>
        <taxon>Rhodobacterales</taxon>
        <taxon>Paracoccaceae</taxon>
        <taxon>Paracoccus</taxon>
    </lineage>
</organism>
<dbReference type="PANTHER" id="PTHR43280:SF32">
    <property type="entry name" value="TRANSCRIPTIONAL REGULATORY PROTEIN"/>
    <property type="match status" value="1"/>
</dbReference>
<dbReference type="InterPro" id="IPR018060">
    <property type="entry name" value="HTH_AraC"/>
</dbReference>
<dbReference type="GO" id="GO:0043565">
    <property type="term" value="F:sequence-specific DNA binding"/>
    <property type="evidence" value="ECO:0007669"/>
    <property type="project" value="InterPro"/>
</dbReference>
<evidence type="ECO:0000259" key="4">
    <source>
        <dbReference type="PROSITE" id="PS01124"/>
    </source>
</evidence>
<dbReference type="GO" id="GO:0003700">
    <property type="term" value="F:DNA-binding transcription factor activity"/>
    <property type="evidence" value="ECO:0007669"/>
    <property type="project" value="InterPro"/>
</dbReference>
<protein>
    <recommendedName>
        <fullName evidence="4">HTH araC/xylS-type domain-containing protein</fullName>
    </recommendedName>
</protein>
<evidence type="ECO:0000313" key="5">
    <source>
        <dbReference type="EMBL" id="AUH32128.1"/>
    </source>
</evidence>
<dbReference type="EMBL" id="CP025408">
    <property type="protein sequence ID" value="AUH32128.1"/>
    <property type="molecule type" value="Genomic_DNA"/>
</dbReference>
<proteinExistence type="predicted"/>
<accession>A0A2K9EB59</accession>
<gene>
    <name evidence="5" type="ORF">CUV01_00770</name>
</gene>
<keyword evidence="3" id="KW-0804">Transcription</keyword>
<dbReference type="SMART" id="SM00342">
    <property type="entry name" value="HTH_ARAC"/>
    <property type="match status" value="1"/>
</dbReference>
<dbReference type="KEGG" id="paro:CUV01_00770"/>
<dbReference type="Pfam" id="PF12833">
    <property type="entry name" value="HTH_18"/>
    <property type="match status" value="1"/>
</dbReference>